<evidence type="ECO:0000313" key="2">
    <source>
        <dbReference type="Proteomes" id="UP000002162"/>
    </source>
</evidence>
<dbReference type="Proteomes" id="UP000002162">
    <property type="component" value="Chromosome"/>
</dbReference>
<accession>A0A2C9DY44</accession>
<proteinExistence type="predicted"/>
<reference evidence="1 2" key="1">
    <citation type="submission" date="2008-02" db="EMBL/GenBank/DDBJ databases">
        <title>Genome sequence of Ureaplasma parvum serovar 3.</title>
        <authorList>
            <person name="Methe B.A."/>
            <person name="Glass J."/>
            <person name="Waites K."/>
            <person name="Shrivastava S."/>
        </authorList>
    </citation>
    <scope>NUCLEOTIDE SEQUENCE [LARGE SCALE GENOMIC DNA]</scope>
    <source>
        <strain evidence="2">ATCC 27815 / 27 / NCTC 11736</strain>
    </source>
</reference>
<name>A0A2C9DY44_UREP2</name>
<protein>
    <recommendedName>
        <fullName evidence="3">Phage portal protein</fullName>
    </recommendedName>
</protein>
<dbReference type="KEGG" id="upa:UPA3_0175"/>
<gene>
    <name evidence="1" type="ordered locus">UPA3_0175</name>
</gene>
<dbReference type="AlphaFoldDB" id="A0A2C9DY44"/>
<dbReference type="GeneID" id="93848862"/>
<dbReference type="RefSeq" id="WP_004026231.1">
    <property type="nucleotide sequence ID" value="NC_010503.1"/>
</dbReference>
<dbReference type="HOGENOM" id="CLU_048575_0_0_14"/>
<dbReference type="EMBL" id="CP000942">
    <property type="protein sequence ID" value="ACA32806.1"/>
    <property type="molecule type" value="Genomic_DNA"/>
</dbReference>
<organism evidence="1 2">
    <name type="scientific">Ureaplasma parvum serovar 3 (strain ATCC 27815 / 27 / NCTC 11736)</name>
    <dbReference type="NCBI Taxonomy" id="505682"/>
    <lineage>
        <taxon>Bacteria</taxon>
        <taxon>Bacillati</taxon>
        <taxon>Mycoplasmatota</taxon>
        <taxon>Mycoplasmoidales</taxon>
        <taxon>Mycoplasmoidaceae</taxon>
        <taxon>Ureaplasma</taxon>
    </lineage>
</organism>
<evidence type="ECO:0000313" key="1">
    <source>
        <dbReference type="EMBL" id="ACA32806.1"/>
    </source>
</evidence>
<evidence type="ECO:0008006" key="3">
    <source>
        <dbReference type="Google" id="ProtNLM"/>
    </source>
</evidence>
<sequence length="454" mass="53482">MALKTNTIIKSKWNPSNFDINIDIKEMIARTAQESTVNDVILKTKDNVPLEWMEFIDNINENNEILKLIKGDCRIKSLYGINYVGFEIYNNDILIFNADINNAMNKSIRINQQQEYSSTIYRKIALMKDSEYLSLKELHTPYEIKRLIYNSTGVYKIIFNEFEVSTPMYFKDIFKNKNVVHNYGVLCTKEFLNRSFIDFENKINEKLPDWYPVNDLINDTNALLNFIKKERELNKTRIVGSIINHNDAQTYRNQWIDEIQYMSSDLILNTNTPDKNAFEIMQSTFNESIHLQAITEKLNLIFKGCGYVWNMGDSLSYQNSETATNLNKATFETTKMKVELYTNDWIDFFKNIAIAWFKTKRYGNKRLSSIEQKQVNKLIRQEFDQYVEFKIISNLIKDYNDNMEKVISLYGANLMPLNLAVQKLYPELTPTEQDELVKELEHKQKLENGEFENE</sequence>